<evidence type="ECO:0000313" key="3">
    <source>
        <dbReference type="Proteomes" id="UP000485058"/>
    </source>
</evidence>
<name>A0A699ZWT6_HAELA</name>
<dbReference type="AlphaFoldDB" id="A0A699ZWT6"/>
<accession>A0A699ZWT6</accession>
<evidence type="ECO:0000256" key="1">
    <source>
        <dbReference type="SAM" id="MobiDB-lite"/>
    </source>
</evidence>
<evidence type="ECO:0000313" key="2">
    <source>
        <dbReference type="EMBL" id="GFH26931.1"/>
    </source>
</evidence>
<proteinExistence type="predicted"/>
<sequence length="178" mass="18776">MRRIPALRELLSTLKHRLSAERCNQLTGSAATASLSTTASAPAGRPVPKVSVDVVVTGFRKPAVGPPCNPECLKPGFVKRSIPHSLQAIQSSPSILAVNPHPHGSQAKTKDMKAKDGPATAGHPAVSLCQALHQAGYWHAAHWAALTRILNNTALKHDEKQAVDTALAWAAGMQSSHA</sequence>
<feature type="non-terminal residue" evidence="2">
    <location>
        <position position="1"/>
    </location>
</feature>
<organism evidence="2 3">
    <name type="scientific">Haematococcus lacustris</name>
    <name type="common">Green alga</name>
    <name type="synonym">Haematococcus pluvialis</name>
    <dbReference type="NCBI Taxonomy" id="44745"/>
    <lineage>
        <taxon>Eukaryota</taxon>
        <taxon>Viridiplantae</taxon>
        <taxon>Chlorophyta</taxon>
        <taxon>core chlorophytes</taxon>
        <taxon>Chlorophyceae</taxon>
        <taxon>CS clade</taxon>
        <taxon>Chlamydomonadales</taxon>
        <taxon>Haematococcaceae</taxon>
        <taxon>Haematococcus</taxon>
    </lineage>
</organism>
<reference evidence="2 3" key="1">
    <citation type="submission" date="2020-02" db="EMBL/GenBank/DDBJ databases">
        <title>Draft genome sequence of Haematococcus lacustris strain NIES-144.</title>
        <authorList>
            <person name="Morimoto D."/>
            <person name="Nakagawa S."/>
            <person name="Yoshida T."/>
            <person name="Sawayama S."/>
        </authorList>
    </citation>
    <scope>NUCLEOTIDE SEQUENCE [LARGE SCALE GENOMIC DNA]</scope>
    <source>
        <strain evidence="2 3">NIES-144</strain>
    </source>
</reference>
<feature type="region of interest" description="Disordered" evidence="1">
    <location>
        <begin position="95"/>
        <end position="119"/>
    </location>
</feature>
<protein>
    <submittedName>
        <fullName evidence="2">Uncharacterized protein</fullName>
    </submittedName>
</protein>
<dbReference type="EMBL" id="BLLF01003292">
    <property type="protein sequence ID" value="GFH26931.1"/>
    <property type="molecule type" value="Genomic_DNA"/>
</dbReference>
<dbReference type="Proteomes" id="UP000485058">
    <property type="component" value="Unassembled WGS sequence"/>
</dbReference>
<keyword evidence="3" id="KW-1185">Reference proteome</keyword>
<gene>
    <name evidence="2" type="ORF">HaLaN_25165</name>
</gene>
<comment type="caution">
    <text evidence="2">The sequence shown here is derived from an EMBL/GenBank/DDBJ whole genome shotgun (WGS) entry which is preliminary data.</text>
</comment>